<evidence type="ECO:0000256" key="6">
    <source>
        <dbReference type="ARBA" id="ARBA00023136"/>
    </source>
</evidence>
<proteinExistence type="predicted"/>
<sequence>IMVIVAIMNAALDPLLIFGAGPIPAMGLQGAAWATLISRIVSIFIALGILHYRERLISWSAPTWSSVVDSGRHIVRIGLPSATTNALTPLAIGLVTAVVAGFGDAAVAGLTTAMRIEVCALLGVFALAVGCFPVLAQNYGAGNFERLAAARRFALLTGCLIAIAVAIPITLAARPIAGIFITGGIVHDTAAGFLALVPWSWPGFALVFVMASMHTATGRPLLGASLTLARMFAFLIPLTWLLSQAFGLPGVFGAFVAANLLSALAGLASLKLAASHRAAG</sequence>
<dbReference type="InterPro" id="IPR052031">
    <property type="entry name" value="Membrane_Transporter-Flippase"/>
</dbReference>
<protein>
    <recommendedName>
        <fullName evidence="9">Polysaccharide biosynthesis protein C-terminal domain-containing protein</fullName>
    </recommendedName>
</protein>
<evidence type="ECO:0000256" key="5">
    <source>
        <dbReference type="ARBA" id="ARBA00022989"/>
    </source>
</evidence>
<keyword evidence="6 7" id="KW-0472">Membrane</keyword>
<evidence type="ECO:0000256" key="2">
    <source>
        <dbReference type="ARBA" id="ARBA00022448"/>
    </source>
</evidence>
<feature type="non-terminal residue" evidence="8">
    <location>
        <position position="1"/>
    </location>
</feature>
<dbReference type="GO" id="GO:0005886">
    <property type="term" value="C:plasma membrane"/>
    <property type="evidence" value="ECO:0007669"/>
    <property type="project" value="UniProtKB-SubCell"/>
</dbReference>
<feature type="transmembrane region" description="Helical" evidence="7">
    <location>
        <begin position="153"/>
        <end position="177"/>
    </location>
</feature>
<dbReference type="GO" id="GO:0042910">
    <property type="term" value="F:xenobiotic transmembrane transporter activity"/>
    <property type="evidence" value="ECO:0007669"/>
    <property type="project" value="InterPro"/>
</dbReference>
<dbReference type="AlphaFoldDB" id="A0A381Z3D1"/>
<name>A0A381Z3D1_9ZZZZ</name>
<keyword evidence="5 7" id="KW-1133">Transmembrane helix</keyword>
<keyword evidence="4 7" id="KW-0812">Transmembrane</keyword>
<evidence type="ECO:0000256" key="1">
    <source>
        <dbReference type="ARBA" id="ARBA00004651"/>
    </source>
</evidence>
<reference evidence="8" key="1">
    <citation type="submission" date="2018-05" db="EMBL/GenBank/DDBJ databases">
        <authorList>
            <person name="Lanie J.A."/>
            <person name="Ng W.-L."/>
            <person name="Kazmierczak K.M."/>
            <person name="Andrzejewski T.M."/>
            <person name="Davidsen T.M."/>
            <person name="Wayne K.J."/>
            <person name="Tettelin H."/>
            <person name="Glass J.I."/>
            <person name="Rusch D."/>
            <person name="Podicherti R."/>
            <person name="Tsui H.-C.T."/>
            <person name="Winkler M.E."/>
        </authorList>
    </citation>
    <scope>NUCLEOTIDE SEQUENCE</scope>
</reference>
<feature type="transmembrane region" description="Helical" evidence="7">
    <location>
        <begin position="221"/>
        <end position="242"/>
    </location>
</feature>
<evidence type="ECO:0000313" key="8">
    <source>
        <dbReference type="EMBL" id="SVA83689.1"/>
    </source>
</evidence>
<feature type="transmembrane region" description="Helical" evidence="7">
    <location>
        <begin position="86"/>
        <end position="108"/>
    </location>
</feature>
<evidence type="ECO:0000256" key="4">
    <source>
        <dbReference type="ARBA" id="ARBA00022692"/>
    </source>
</evidence>
<dbReference type="EMBL" id="UINC01019777">
    <property type="protein sequence ID" value="SVA83689.1"/>
    <property type="molecule type" value="Genomic_DNA"/>
</dbReference>
<dbReference type="PANTHER" id="PTHR43549:SF3">
    <property type="entry name" value="MULTIDRUG RESISTANCE PROTEIN YPNP-RELATED"/>
    <property type="match status" value="1"/>
</dbReference>
<dbReference type="GO" id="GO:0015297">
    <property type="term" value="F:antiporter activity"/>
    <property type="evidence" value="ECO:0007669"/>
    <property type="project" value="InterPro"/>
</dbReference>
<gene>
    <name evidence="8" type="ORF">METZ01_LOCUS136543</name>
</gene>
<dbReference type="Pfam" id="PF01554">
    <property type="entry name" value="MatE"/>
    <property type="match status" value="1"/>
</dbReference>
<evidence type="ECO:0000256" key="3">
    <source>
        <dbReference type="ARBA" id="ARBA00022475"/>
    </source>
</evidence>
<evidence type="ECO:0000256" key="7">
    <source>
        <dbReference type="SAM" id="Phobius"/>
    </source>
</evidence>
<comment type="subcellular location">
    <subcellularLocation>
        <location evidence="1">Cell membrane</location>
        <topology evidence="1">Multi-pass membrane protein</topology>
    </subcellularLocation>
</comment>
<keyword evidence="3" id="KW-1003">Cell membrane</keyword>
<feature type="transmembrane region" description="Helical" evidence="7">
    <location>
        <begin position="248"/>
        <end position="270"/>
    </location>
</feature>
<evidence type="ECO:0008006" key="9">
    <source>
        <dbReference type="Google" id="ProtNLM"/>
    </source>
</evidence>
<accession>A0A381Z3D1</accession>
<feature type="transmembrane region" description="Helical" evidence="7">
    <location>
        <begin position="120"/>
        <end position="141"/>
    </location>
</feature>
<feature type="transmembrane region" description="Helical" evidence="7">
    <location>
        <begin position="31"/>
        <end position="50"/>
    </location>
</feature>
<dbReference type="InterPro" id="IPR002528">
    <property type="entry name" value="MATE_fam"/>
</dbReference>
<feature type="transmembrane region" description="Helical" evidence="7">
    <location>
        <begin position="189"/>
        <end position="209"/>
    </location>
</feature>
<organism evidence="8">
    <name type="scientific">marine metagenome</name>
    <dbReference type="NCBI Taxonomy" id="408172"/>
    <lineage>
        <taxon>unclassified sequences</taxon>
        <taxon>metagenomes</taxon>
        <taxon>ecological metagenomes</taxon>
    </lineage>
</organism>
<keyword evidence="2" id="KW-0813">Transport</keyword>
<dbReference type="PANTHER" id="PTHR43549">
    <property type="entry name" value="MULTIDRUG RESISTANCE PROTEIN YPNP-RELATED"/>
    <property type="match status" value="1"/>
</dbReference>